<dbReference type="PROSITE" id="PS51585">
    <property type="entry name" value="SAM_MT_TPMT"/>
    <property type="match status" value="1"/>
</dbReference>
<feature type="domain" description="DNA methylase N-4/N-6" evidence="6">
    <location>
        <begin position="1"/>
        <end position="51"/>
    </location>
</feature>
<dbReference type="PANTHER" id="PTHR13370:SF3">
    <property type="entry name" value="TRNA (GUANINE(10)-N2)-METHYLTRANSFERASE HOMOLOG"/>
    <property type="match status" value="1"/>
</dbReference>
<evidence type="ECO:0000313" key="7">
    <source>
        <dbReference type="EMBL" id="TFV48226.1"/>
    </source>
</evidence>
<dbReference type="GO" id="GO:0032259">
    <property type="term" value="P:methylation"/>
    <property type="evidence" value="ECO:0007669"/>
    <property type="project" value="UniProtKB-KW"/>
</dbReference>
<dbReference type="InterPro" id="IPR008854">
    <property type="entry name" value="TPMT"/>
</dbReference>
<gene>
    <name evidence="7" type="ORF">E4K65_12390</name>
</gene>
<dbReference type="InterPro" id="IPR029063">
    <property type="entry name" value="SAM-dependent_MTases_sf"/>
</dbReference>
<keyword evidence="2" id="KW-0489">Methyltransferase</keyword>
<reference evidence="7 8" key="1">
    <citation type="submission" date="2019-03" db="EMBL/GenBank/DDBJ databases">
        <title>Bradyrhizobium diversity isolated from nodules of Chamaecrista fasciculata.</title>
        <authorList>
            <person name="Klepa M.S."/>
            <person name="Urquiaga M.O."/>
            <person name="Hungria M."/>
            <person name="Delamuta J.R."/>
        </authorList>
    </citation>
    <scope>NUCLEOTIDE SEQUENCE [LARGE SCALE GENOMIC DNA]</scope>
    <source>
        <strain evidence="7 8">CNPSo 3448</strain>
    </source>
</reference>
<evidence type="ECO:0000259" key="6">
    <source>
        <dbReference type="Pfam" id="PF01555"/>
    </source>
</evidence>
<keyword evidence="4" id="KW-0949">S-adenosyl-L-methionine</keyword>
<evidence type="ECO:0000256" key="4">
    <source>
        <dbReference type="ARBA" id="ARBA00022691"/>
    </source>
</evidence>
<evidence type="ECO:0000313" key="8">
    <source>
        <dbReference type="Proteomes" id="UP000297966"/>
    </source>
</evidence>
<evidence type="ECO:0000256" key="3">
    <source>
        <dbReference type="ARBA" id="ARBA00022679"/>
    </source>
</evidence>
<dbReference type="PRINTS" id="PR00508">
    <property type="entry name" value="S21N4MTFRASE"/>
</dbReference>
<name>A0A4Y9LZG8_9BRAD</name>
<dbReference type="GO" id="GO:0003677">
    <property type="term" value="F:DNA binding"/>
    <property type="evidence" value="ECO:0007669"/>
    <property type="project" value="InterPro"/>
</dbReference>
<dbReference type="EC" id="2.1.1.72" evidence="1"/>
<dbReference type="Gene3D" id="3.40.50.150">
    <property type="entry name" value="Vaccinia Virus protein VP39"/>
    <property type="match status" value="1"/>
</dbReference>
<protein>
    <recommendedName>
        <fullName evidence="1">site-specific DNA-methyltransferase (adenine-specific)</fullName>
        <ecNumber evidence="1">2.1.1.72</ecNumber>
    </recommendedName>
</protein>
<evidence type="ECO:0000256" key="1">
    <source>
        <dbReference type="ARBA" id="ARBA00011900"/>
    </source>
</evidence>
<dbReference type="InterPro" id="IPR001091">
    <property type="entry name" value="RM_Methyltransferase"/>
</dbReference>
<dbReference type="SUPFAM" id="SSF53335">
    <property type="entry name" value="S-adenosyl-L-methionine-dependent methyltransferases"/>
    <property type="match status" value="1"/>
</dbReference>
<dbReference type="Proteomes" id="UP000297966">
    <property type="component" value="Unassembled WGS sequence"/>
</dbReference>
<evidence type="ECO:0000256" key="5">
    <source>
        <dbReference type="ARBA" id="ARBA00047942"/>
    </source>
</evidence>
<dbReference type="EMBL" id="SPQT01000005">
    <property type="protein sequence ID" value="TFV48226.1"/>
    <property type="molecule type" value="Genomic_DNA"/>
</dbReference>
<dbReference type="GO" id="GO:0005737">
    <property type="term" value="C:cytoplasm"/>
    <property type="evidence" value="ECO:0007669"/>
    <property type="project" value="TreeGrafter"/>
</dbReference>
<dbReference type="Pfam" id="PF01555">
    <property type="entry name" value="N6_N4_Mtase"/>
    <property type="match status" value="1"/>
</dbReference>
<dbReference type="AlphaFoldDB" id="A0A4Y9LZG8"/>
<organism evidence="7 8">
    <name type="scientific">Bradyrhizobium niftali</name>
    <dbReference type="NCBI Taxonomy" id="2560055"/>
    <lineage>
        <taxon>Bacteria</taxon>
        <taxon>Pseudomonadati</taxon>
        <taxon>Pseudomonadota</taxon>
        <taxon>Alphaproteobacteria</taxon>
        <taxon>Hyphomicrobiales</taxon>
        <taxon>Nitrobacteraceae</taxon>
        <taxon>Bradyrhizobium</taxon>
    </lineage>
</organism>
<dbReference type="InterPro" id="IPR002941">
    <property type="entry name" value="DNA_methylase_N4/N6"/>
</dbReference>
<accession>A0A4Y9LZG8</accession>
<proteinExistence type="predicted"/>
<comment type="caution">
    <text evidence="7">The sequence shown here is derived from an EMBL/GenBank/DDBJ whole genome shotgun (WGS) entry which is preliminary data.</text>
</comment>
<keyword evidence="8" id="KW-1185">Reference proteome</keyword>
<comment type="catalytic activity">
    <reaction evidence="5">
        <text>a 2'-deoxyadenosine in DNA + S-adenosyl-L-methionine = an N(6)-methyl-2'-deoxyadenosine in DNA + S-adenosyl-L-homocysteine + H(+)</text>
        <dbReference type="Rhea" id="RHEA:15197"/>
        <dbReference type="Rhea" id="RHEA-COMP:12418"/>
        <dbReference type="Rhea" id="RHEA-COMP:12419"/>
        <dbReference type="ChEBI" id="CHEBI:15378"/>
        <dbReference type="ChEBI" id="CHEBI:57856"/>
        <dbReference type="ChEBI" id="CHEBI:59789"/>
        <dbReference type="ChEBI" id="CHEBI:90615"/>
        <dbReference type="ChEBI" id="CHEBI:90616"/>
        <dbReference type="EC" id="2.1.1.72"/>
    </reaction>
</comment>
<dbReference type="GO" id="GO:0009007">
    <property type="term" value="F:site-specific DNA-methyltransferase (adenine-specific) activity"/>
    <property type="evidence" value="ECO:0007669"/>
    <property type="project" value="UniProtKB-EC"/>
</dbReference>
<keyword evidence="3" id="KW-0808">Transferase</keyword>
<evidence type="ECO:0000256" key="2">
    <source>
        <dbReference type="ARBA" id="ARBA00022603"/>
    </source>
</evidence>
<sequence length="56" mass="6064">MLQPLIEAFCKPGGVVLDPFCGSGSTLVAASDSGRDYIGIELEDRHCRTSQLRLHC</sequence>
<dbReference type="PANTHER" id="PTHR13370">
    <property type="entry name" value="RNA METHYLASE-RELATED"/>
    <property type="match status" value="1"/>
</dbReference>
<dbReference type="OrthoDB" id="7806498at2"/>
<dbReference type="GO" id="GO:0008170">
    <property type="term" value="F:N-methyltransferase activity"/>
    <property type="evidence" value="ECO:0007669"/>
    <property type="project" value="InterPro"/>
</dbReference>